<dbReference type="InterPro" id="IPR010920">
    <property type="entry name" value="LSM_dom_sf"/>
</dbReference>
<evidence type="ECO:0000256" key="1">
    <source>
        <dbReference type="SAM" id="MobiDB-lite"/>
    </source>
</evidence>
<dbReference type="EMBL" id="CH902619">
    <property type="protein sequence ID" value="EDV38098.2"/>
    <property type="molecule type" value="Genomic_DNA"/>
</dbReference>
<dbReference type="CDD" id="cd01739">
    <property type="entry name" value="LSm11_M"/>
    <property type="match status" value="1"/>
</dbReference>
<reference evidence="3 4" key="1">
    <citation type="journal article" date="2007" name="Nature">
        <title>Evolution of genes and genomes on the Drosophila phylogeny.</title>
        <authorList>
            <consortium name="Drosophila 12 Genomes Consortium"/>
            <person name="Clark A.G."/>
            <person name="Eisen M.B."/>
            <person name="Smith D.R."/>
            <person name="Bergman C.M."/>
            <person name="Oliver B."/>
            <person name="Markow T.A."/>
            <person name="Kaufman T.C."/>
            <person name="Kellis M."/>
            <person name="Gelbart W."/>
            <person name="Iyer V.N."/>
            <person name="Pollard D.A."/>
            <person name="Sackton T.B."/>
            <person name="Larracuente A.M."/>
            <person name="Singh N.D."/>
            <person name="Abad J.P."/>
            <person name="Abt D.N."/>
            <person name="Adryan B."/>
            <person name="Aguade M."/>
            <person name="Akashi H."/>
            <person name="Anderson W.W."/>
            <person name="Aquadro C.F."/>
            <person name="Ardell D.H."/>
            <person name="Arguello R."/>
            <person name="Artieri C.G."/>
            <person name="Barbash D.A."/>
            <person name="Barker D."/>
            <person name="Barsanti P."/>
            <person name="Batterham P."/>
            <person name="Batzoglou S."/>
            <person name="Begun D."/>
            <person name="Bhutkar A."/>
            <person name="Blanco E."/>
            <person name="Bosak S.A."/>
            <person name="Bradley R.K."/>
            <person name="Brand A.D."/>
            <person name="Brent M.R."/>
            <person name="Brooks A.N."/>
            <person name="Brown R.H."/>
            <person name="Butlin R.K."/>
            <person name="Caggese C."/>
            <person name="Calvi B.R."/>
            <person name="Bernardo de Carvalho A."/>
            <person name="Caspi A."/>
            <person name="Castrezana S."/>
            <person name="Celniker S.E."/>
            <person name="Chang J.L."/>
            <person name="Chapple C."/>
            <person name="Chatterji S."/>
            <person name="Chinwalla A."/>
            <person name="Civetta A."/>
            <person name="Clifton S.W."/>
            <person name="Comeron J.M."/>
            <person name="Costello J.C."/>
            <person name="Coyne J.A."/>
            <person name="Daub J."/>
            <person name="David R.G."/>
            <person name="Delcher A.L."/>
            <person name="Delehaunty K."/>
            <person name="Do C.B."/>
            <person name="Ebling H."/>
            <person name="Edwards K."/>
            <person name="Eickbush T."/>
            <person name="Evans J.D."/>
            <person name="Filipski A."/>
            <person name="Findeiss S."/>
            <person name="Freyhult E."/>
            <person name="Fulton L."/>
            <person name="Fulton R."/>
            <person name="Garcia A.C."/>
            <person name="Gardiner A."/>
            <person name="Garfield D.A."/>
            <person name="Garvin B.E."/>
            <person name="Gibson G."/>
            <person name="Gilbert D."/>
            <person name="Gnerre S."/>
            <person name="Godfrey J."/>
            <person name="Good R."/>
            <person name="Gotea V."/>
            <person name="Gravely B."/>
            <person name="Greenberg A.J."/>
            <person name="Griffiths-Jones S."/>
            <person name="Gross S."/>
            <person name="Guigo R."/>
            <person name="Gustafson E.A."/>
            <person name="Haerty W."/>
            <person name="Hahn M.W."/>
            <person name="Halligan D.L."/>
            <person name="Halpern A.L."/>
            <person name="Halter G.M."/>
            <person name="Han M.V."/>
            <person name="Heger A."/>
            <person name="Hillier L."/>
            <person name="Hinrichs A.S."/>
            <person name="Holmes I."/>
            <person name="Hoskins R.A."/>
            <person name="Hubisz M.J."/>
            <person name="Hultmark D."/>
            <person name="Huntley M.A."/>
            <person name="Jaffe D.B."/>
            <person name="Jagadeeshan S."/>
            <person name="Jeck W.R."/>
            <person name="Johnson J."/>
            <person name="Jones C.D."/>
            <person name="Jordan W.C."/>
            <person name="Karpen G.H."/>
            <person name="Kataoka E."/>
            <person name="Keightley P.D."/>
            <person name="Kheradpour P."/>
            <person name="Kirkness E.F."/>
            <person name="Koerich L.B."/>
            <person name="Kristiansen K."/>
            <person name="Kudrna D."/>
            <person name="Kulathinal R.J."/>
            <person name="Kumar S."/>
            <person name="Kwok R."/>
            <person name="Lander E."/>
            <person name="Langley C.H."/>
            <person name="Lapoint R."/>
            <person name="Lazzaro B.P."/>
            <person name="Lee S.J."/>
            <person name="Levesque L."/>
            <person name="Li R."/>
            <person name="Lin C.F."/>
            <person name="Lin M.F."/>
            <person name="Lindblad-Toh K."/>
            <person name="Llopart A."/>
            <person name="Long M."/>
            <person name="Low L."/>
            <person name="Lozovsky E."/>
            <person name="Lu J."/>
            <person name="Luo M."/>
            <person name="Machado C.A."/>
            <person name="Makalowski W."/>
            <person name="Marzo M."/>
            <person name="Matsuda M."/>
            <person name="Matzkin L."/>
            <person name="McAllister B."/>
            <person name="McBride C.S."/>
            <person name="McKernan B."/>
            <person name="McKernan K."/>
            <person name="Mendez-Lago M."/>
            <person name="Minx P."/>
            <person name="Mollenhauer M.U."/>
            <person name="Montooth K."/>
            <person name="Mount S.M."/>
            <person name="Mu X."/>
            <person name="Myers E."/>
            <person name="Negre B."/>
            <person name="Newfeld S."/>
            <person name="Nielsen R."/>
            <person name="Noor M.A."/>
            <person name="O'Grady P."/>
            <person name="Pachter L."/>
            <person name="Papaceit M."/>
            <person name="Parisi M.J."/>
            <person name="Parisi M."/>
            <person name="Parts L."/>
            <person name="Pedersen J.S."/>
            <person name="Pesole G."/>
            <person name="Phillippy A.M."/>
            <person name="Ponting C.P."/>
            <person name="Pop M."/>
            <person name="Porcelli D."/>
            <person name="Powell J.R."/>
            <person name="Prohaska S."/>
            <person name="Pruitt K."/>
            <person name="Puig M."/>
            <person name="Quesneville H."/>
            <person name="Ram K.R."/>
            <person name="Rand D."/>
            <person name="Rasmussen M.D."/>
            <person name="Reed L.K."/>
            <person name="Reenan R."/>
            <person name="Reily A."/>
            <person name="Remington K.A."/>
            <person name="Rieger T.T."/>
            <person name="Ritchie M.G."/>
            <person name="Robin C."/>
            <person name="Rogers Y.H."/>
            <person name="Rohde C."/>
            <person name="Rozas J."/>
            <person name="Rubenfield M.J."/>
            <person name="Ruiz A."/>
            <person name="Russo S."/>
            <person name="Salzberg S.L."/>
            <person name="Sanchez-Gracia A."/>
            <person name="Saranga D.J."/>
            <person name="Sato H."/>
            <person name="Schaeffer S.W."/>
            <person name="Schatz M.C."/>
            <person name="Schlenke T."/>
            <person name="Schwartz R."/>
            <person name="Segarra C."/>
            <person name="Singh R.S."/>
            <person name="Sirot L."/>
            <person name="Sirota M."/>
            <person name="Sisneros N.B."/>
            <person name="Smith C.D."/>
            <person name="Smith T.F."/>
            <person name="Spieth J."/>
            <person name="Stage D.E."/>
            <person name="Stark A."/>
            <person name="Stephan W."/>
            <person name="Strausberg R.L."/>
            <person name="Strempel S."/>
            <person name="Sturgill D."/>
            <person name="Sutton G."/>
            <person name="Sutton G.G."/>
            <person name="Tao W."/>
            <person name="Teichmann S."/>
            <person name="Tobari Y.N."/>
            <person name="Tomimura Y."/>
            <person name="Tsolas J.M."/>
            <person name="Valente V.L."/>
            <person name="Venter E."/>
            <person name="Venter J.C."/>
            <person name="Vicario S."/>
            <person name="Vieira F.G."/>
            <person name="Vilella A.J."/>
            <person name="Villasante A."/>
            <person name="Walenz B."/>
            <person name="Wang J."/>
            <person name="Wasserman M."/>
            <person name="Watts T."/>
            <person name="Wilson D."/>
            <person name="Wilson R.K."/>
            <person name="Wing R.A."/>
            <person name="Wolfner M.F."/>
            <person name="Wong A."/>
            <person name="Wong G.K."/>
            <person name="Wu C.I."/>
            <person name="Wu G."/>
            <person name="Yamamoto D."/>
            <person name="Yang H.P."/>
            <person name="Yang S.P."/>
            <person name="Yorke J.A."/>
            <person name="Yoshida K."/>
            <person name="Zdobnov E."/>
            <person name="Zhang P."/>
            <person name="Zhang Y."/>
            <person name="Zimin A.V."/>
            <person name="Baldwin J."/>
            <person name="Abdouelleil A."/>
            <person name="Abdulkadir J."/>
            <person name="Abebe A."/>
            <person name="Abera B."/>
            <person name="Abreu J."/>
            <person name="Acer S.C."/>
            <person name="Aftuck L."/>
            <person name="Alexander A."/>
            <person name="An P."/>
            <person name="Anderson E."/>
            <person name="Anderson S."/>
            <person name="Arachi H."/>
            <person name="Azer M."/>
            <person name="Bachantsang P."/>
            <person name="Barry A."/>
            <person name="Bayul T."/>
            <person name="Berlin A."/>
            <person name="Bessette D."/>
            <person name="Bloom T."/>
            <person name="Blye J."/>
            <person name="Boguslavskiy L."/>
            <person name="Bonnet C."/>
            <person name="Boukhgalter B."/>
            <person name="Bourzgui I."/>
            <person name="Brown A."/>
            <person name="Cahill P."/>
            <person name="Channer S."/>
            <person name="Cheshatsang Y."/>
            <person name="Chuda L."/>
            <person name="Citroen M."/>
            <person name="Collymore A."/>
            <person name="Cooke P."/>
            <person name="Costello M."/>
            <person name="D'Aco K."/>
            <person name="Daza R."/>
            <person name="De Haan G."/>
            <person name="DeGray S."/>
            <person name="DeMaso C."/>
            <person name="Dhargay N."/>
            <person name="Dooley K."/>
            <person name="Dooley E."/>
            <person name="Doricent M."/>
            <person name="Dorje P."/>
            <person name="Dorjee K."/>
            <person name="Dupes A."/>
            <person name="Elong R."/>
            <person name="Falk J."/>
            <person name="Farina A."/>
            <person name="Faro S."/>
            <person name="Ferguson D."/>
            <person name="Fisher S."/>
            <person name="Foley C.D."/>
            <person name="Franke A."/>
            <person name="Friedrich D."/>
            <person name="Gadbois L."/>
            <person name="Gearin G."/>
            <person name="Gearin C.R."/>
            <person name="Giannoukos G."/>
            <person name="Goode T."/>
            <person name="Graham J."/>
            <person name="Grandbois E."/>
            <person name="Grewal S."/>
            <person name="Gyaltsen K."/>
            <person name="Hafez N."/>
            <person name="Hagos B."/>
            <person name="Hall J."/>
            <person name="Henson C."/>
            <person name="Hollinger A."/>
            <person name="Honan T."/>
            <person name="Huard M.D."/>
            <person name="Hughes L."/>
            <person name="Hurhula B."/>
            <person name="Husby M.E."/>
            <person name="Kamat A."/>
            <person name="Kanga B."/>
            <person name="Kashin S."/>
            <person name="Khazanovich D."/>
            <person name="Kisner P."/>
            <person name="Lance K."/>
            <person name="Lara M."/>
            <person name="Lee W."/>
            <person name="Lennon N."/>
            <person name="Letendre F."/>
            <person name="LeVine R."/>
            <person name="Lipovsky A."/>
            <person name="Liu X."/>
            <person name="Liu J."/>
            <person name="Liu S."/>
            <person name="Lokyitsang T."/>
            <person name="Lokyitsang Y."/>
            <person name="Lubonja R."/>
            <person name="Lui A."/>
            <person name="MacDonald P."/>
            <person name="Magnisalis V."/>
            <person name="Maru K."/>
            <person name="Matthews C."/>
            <person name="McCusker W."/>
            <person name="McDonough S."/>
            <person name="Mehta T."/>
            <person name="Meldrim J."/>
            <person name="Meneus L."/>
            <person name="Mihai O."/>
            <person name="Mihalev A."/>
            <person name="Mihova T."/>
            <person name="Mittelman R."/>
            <person name="Mlenga V."/>
            <person name="Montmayeur A."/>
            <person name="Mulrain L."/>
            <person name="Navidi A."/>
            <person name="Naylor J."/>
            <person name="Negash T."/>
            <person name="Nguyen T."/>
            <person name="Nguyen N."/>
            <person name="Nicol R."/>
            <person name="Norbu C."/>
            <person name="Norbu N."/>
            <person name="Novod N."/>
            <person name="O'Neill B."/>
            <person name="Osman S."/>
            <person name="Markiewicz E."/>
            <person name="Oyono O.L."/>
            <person name="Patti C."/>
            <person name="Phunkhang P."/>
            <person name="Pierre F."/>
            <person name="Priest M."/>
            <person name="Raghuraman S."/>
            <person name="Rege F."/>
            <person name="Reyes R."/>
            <person name="Rise C."/>
            <person name="Rogov P."/>
            <person name="Ross K."/>
            <person name="Ryan E."/>
            <person name="Settipalli S."/>
            <person name="Shea T."/>
            <person name="Sherpa N."/>
            <person name="Shi L."/>
            <person name="Shih D."/>
            <person name="Sparrow T."/>
            <person name="Spaulding J."/>
            <person name="Stalker J."/>
            <person name="Stange-Thomann N."/>
            <person name="Stavropoulos S."/>
            <person name="Stone C."/>
            <person name="Strader C."/>
            <person name="Tesfaye S."/>
            <person name="Thomson T."/>
            <person name="Thoulutsang Y."/>
            <person name="Thoulutsang D."/>
            <person name="Topham K."/>
            <person name="Topping I."/>
            <person name="Tsamla T."/>
            <person name="Vassiliev H."/>
            <person name="Vo A."/>
            <person name="Wangchuk T."/>
            <person name="Wangdi T."/>
            <person name="Weiand M."/>
            <person name="Wilkinson J."/>
            <person name="Wilson A."/>
            <person name="Yadav S."/>
            <person name="Young G."/>
            <person name="Yu Q."/>
            <person name="Zembek L."/>
            <person name="Zhong D."/>
            <person name="Zimmer A."/>
            <person name="Zwirko Z."/>
            <person name="Jaffe D.B."/>
            <person name="Alvarez P."/>
            <person name="Brockman W."/>
            <person name="Butler J."/>
            <person name="Chin C."/>
            <person name="Gnerre S."/>
            <person name="Grabherr M."/>
            <person name="Kleber M."/>
            <person name="Mauceli E."/>
            <person name="MacCallum I."/>
        </authorList>
    </citation>
    <scope>NUCLEOTIDE SEQUENCE [LARGE SCALE GENOMIC DNA]</scope>
    <source>
        <strain evidence="4">Tucson 14024-0371.13</strain>
    </source>
</reference>
<dbReference type="PANTHER" id="PTHR21415">
    <property type="entry name" value="U7 SNRNA-ASSOCIATED SM-LIKE PROTEIN LSM11"/>
    <property type="match status" value="1"/>
</dbReference>
<evidence type="ECO:0000313" key="4">
    <source>
        <dbReference type="Proteomes" id="UP000007801"/>
    </source>
</evidence>
<dbReference type="GO" id="GO:0071204">
    <property type="term" value="C:histone pre-mRNA 3'end processing complex"/>
    <property type="evidence" value="ECO:0007669"/>
    <property type="project" value="EnsemblMetazoa"/>
</dbReference>
<feature type="compositionally biased region" description="Polar residues" evidence="1">
    <location>
        <begin position="82"/>
        <end position="98"/>
    </location>
</feature>
<dbReference type="OrthoDB" id="10002367at2759"/>
<organism evidence="3 4">
    <name type="scientific">Drosophila ananassae</name>
    <name type="common">Fruit fly</name>
    <dbReference type="NCBI Taxonomy" id="7217"/>
    <lineage>
        <taxon>Eukaryota</taxon>
        <taxon>Metazoa</taxon>
        <taxon>Ecdysozoa</taxon>
        <taxon>Arthropoda</taxon>
        <taxon>Hexapoda</taxon>
        <taxon>Insecta</taxon>
        <taxon>Pterygota</taxon>
        <taxon>Neoptera</taxon>
        <taxon>Endopterygota</taxon>
        <taxon>Diptera</taxon>
        <taxon>Brachycera</taxon>
        <taxon>Muscomorpha</taxon>
        <taxon>Ephydroidea</taxon>
        <taxon>Drosophilidae</taxon>
        <taxon>Drosophila</taxon>
        <taxon>Sophophora</taxon>
    </lineage>
</organism>
<evidence type="ECO:0000259" key="2">
    <source>
        <dbReference type="PROSITE" id="PS52002"/>
    </source>
</evidence>
<dbReference type="InParanoid" id="B3MIM2"/>
<name>B3MIM2_DROAN</name>
<dbReference type="PROSITE" id="PS52002">
    <property type="entry name" value="SM"/>
    <property type="match status" value="1"/>
</dbReference>
<dbReference type="InterPro" id="IPR034109">
    <property type="entry name" value="Lsm11_M"/>
</dbReference>
<dbReference type="FunCoup" id="B3MIM2">
    <property type="interactions" value="239"/>
</dbReference>
<dbReference type="HOGENOM" id="CLU_085833_0_0_1"/>
<feature type="region of interest" description="Disordered" evidence="1">
    <location>
        <begin position="1"/>
        <end position="30"/>
    </location>
</feature>
<dbReference type="InterPro" id="IPR001163">
    <property type="entry name" value="Sm_dom_euk/arc"/>
</dbReference>
<feature type="region of interest" description="Disordered" evidence="1">
    <location>
        <begin position="80"/>
        <end position="108"/>
    </location>
</feature>
<dbReference type="CTD" id="134353"/>
<dbReference type="AlphaFoldDB" id="B3MIM2"/>
<evidence type="ECO:0000313" key="3">
    <source>
        <dbReference type="EMBL" id="EDV38098.2"/>
    </source>
</evidence>
<dbReference type="GO" id="GO:0006398">
    <property type="term" value="P:mRNA 3'-end processing by stem-loop binding and cleavage"/>
    <property type="evidence" value="ECO:0007669"/>
    <property type="project" value="EnsemblMetazoa"/>
</dbReference>
<dbReference type="GO" id="GO:0005683">
    <property type="term" value="C:U7 snRNP"/>
    <property type="evidence" value="ECO:0007669"/>
    <property type="project" value="TreeGrafter"/>
</dbReference>
<dbReference type="InterPro" id="IPR039267">
    <property type="entry name" value="Lsm11"/>
</dbReference>
<dbReference type="Proteomes" id="UP000007801">
    <property type="component" value="Unassembled WGS sequence"/>
</dbReference>
<proteinExistence type="predicted"/>
<dbReference type="eggNOG" id="ENOG502QS1B">
    <property type="taxonomic scope" value="Eukaryota"/>
</dbReference>
<dbReference type="GO" id="GO:0071209">
    <property type="term" value="F:U7 snRNA binding"/>
    <property type="evidence" value="ECO:0007669"/>
    <property type="project" value="InterPro"/>
</dbReference>
<dbReference type="KEGG" id="dan:6493943"/>
<dbReference type="Gene3D" id="2.30.30.100">
    <property type="match status" value="1"/>
</dbReference>
<dbReference type="GeneID" id="6493943"/>
<gene>
    <name evidence="3" type="primary">Dana\GF11077</name>
    <name evidence="3" type="synonym">dana_GLEANR_11150</name>
    <name evidence="3" type="ORF">GF11077</name>
</gene>
<dbReference type="PANTHER" id="PTHR21415:SF1">
    <property type="entry name" value="U7 SNRNA-ASSOCIATED SM-LIKE PROTEIN LSM11"/>
    <property type="match status" value="1"/>
</dbReference>
<dbReference type="STRING" id="7217.B3MIM2"/>
<dbReference type="SUPFAM" id="SSF50182">
    <property type="entry name" value="Sm-like ribonucleoproteins"/>
    <property type="match status" value="1"/>
</dbReference>
<dbReference type="GO" id="GO:0035363">
    <property type="term" value="C:histone locus body"/>
    <property type="evidence" value="ECO:0007669"/>
    <property type="project" value="EnsemblMetazoa"/>
</dbReference>
<accession>B3MIM2</accession>
<sequence length="278" mass="31573">MTNQQPKDKTLEKEYSELRESDPDLELDVGSERFNPLRALYEPNYKITDTAPKVLYQNLAAFESALKKFGVWQLNKRKKSESSGSVASQPTPASGSHQTVEKKTKSIPKLANLEVPQRRFELHQMPTLKTSSKKHRRNIFTYMDASAGPLALLRSCVPSSNKTQPTAASRIRVVVRKQGQVGGSVEGELVAYDKQWNLLLRNATETWRRRKHNYGHQNICDESVDCSERLMELGISLPKLIVKSLNRKNVEIKRYLPQVLIRGENVVLVSLISKENCI</sequence>
<dbReference type="SMART" id="SM00651">
    <property type="entry name" value="Sm"/>
    <property type="match status" value="1"/>
</dbReference>
<keyword evidence="4" id="KW-1185">Reference proteome</keyword>
<feature type="domain" description="Sm" evidence="2">
    <location>
        <begin position="160"/>
        <end position="275"/>
    </location>
</feature>
<protein>
    <recommendedName>
        <fullName evidence="2">Sm domain-containing protein</fullName>
    </recommendedName>
</protein>
<dbReference type="Pfam" id="PF01423">
    <property type="entry name" value="LSM"/>
    <property type="match status" value="1"/>
</dbReference>
<dbReference type="InterPro" id="IPR047575">
    <property type="entry name" value="Sm"/>
</dbReference>
<feature type="compositionally biased region" description="Basic and acidic residues" evidence="1">
    <location>
        <begin position="1"/>
        <end position="22"/>
    </location>
</feature>